<evidence type="ECO:0000259" key="15">
    <source>
        <dbReference type="PROSITE" id="PS50011"/>
    </source>
</evidence>
<dbReference type="Gene3D" id="3.30.505.10">
    <property type="entry name" value="SH2 domain"/>
    <property type="match status" value="1"/>
</dbReference>
<dbReference type="Pfam" id="PF00018">
    <property type="entry name" value="SH3_1"/>
    <property type="match status" value="1"/>
</dbReference>
<comment type="catalytic activity">
    <reaction evidence="7 11">
        <text>L-tyrosyl-[protein] + ATP = O-phospho-L-tyrosyl-[protein] + ADP + H(+)</text>
        <dbReference type="Rhea" id="RHEA:10596"/>
        <dbReference type="Rhea" id="RHEA-COMP:10136"/>
        <dbReference type="Rhea" id="RHEA-COMP:20101"/>
        <dbReference type="ChEBI" id="CHEBI:15378"/>
        <dbReference type="ChEBI" id="CHEBI:30616"/>
        <dbReference type="ChEBI" id="CHEBI:46858"/>
        <dbReference type="ChEBI" id="CHEBI:61978"/>
        <dbReference type="ChEBI" id="CHEBI:456216"/>
        <dbReference type="EC" id="2.7.10.2"/>
    </reaction>
</comment>
<evidence type="ECO:0000256" key="10">
    <source>
        <dbReference type="PROSITE-ProRule" id="PRU10141"/>
    </source>
</evidence>
<dbReference type="Pfam" id="PF07714">
    <property type="entry name" value="PK_Tyr_Ser-Thr"/>
    <property type="match status" value="2"/>
</dbReference>
<evidence type="ECO:0000313" key="16">
    <source>
        <dbReference type="EMBL" id="KFO26452.1"/>
    </source>
</evidence>
<gene>
    <name evidence="16" type="ORF">H920_12128</name>
</gene>
<evidence type="ECO:0000256" key="6">
    <source>
        <dbReference type="ARBA" id="ARBA00023137"/>
    </source>
</evidence>
<dbReference type="InterPro" id="IPR011009">
    <property type="entry name" value="Kinase-like_dom_sf"/>
</dbReference>
<dbReference type="PRINTS" id="PR00452">
    <property type="entry name" value="SH3DOMAIN"/>
</dbReference>
<dbReference type="InterPro" id="IPR017441">
    <property type="entry name" value="Protein_kinase_ATP_BS"/>
</dbReference>
<dbReference type="SUPFAM" id="SSF50044">
    <property type="entry name" value="SH3-domain"/>
    <property type="match status" value="1"/>
</dbReference>
<organism evidence="16 17">
    <name type="scientific">Fukomys damarensis</name>
    <name type="common">Damaraland mole rat</name>
    <name type="synonym">Cryptomys damarensis</name>
    <dbReference type="NCBI Taxonomy" id="885580"/>
    <lineage>
        <taxon>Eukaryota</taxon>
        <taxon>Metazoa</taxon>
        <taxon>Chordata</taxon>
        <taxon>Craniata</taxon>
        <taxon>Vertebrata</taxon>
        <taxon>Euteleostomi</taxon>
        <taxon>Mammalia</taxon>
        <taxon>Eutheria</taxon>
        <taxon>Euarchontoglires</taxon>
        <taxon>Glires</taxon>
        <taxon>Rodentia</taxon>
        <taxon>Hystricomorpha</taxon>
        <taxon>Bathyergidae</taxon>
        <taxon>Fukomys</taxon>
    </lineage>
</organism>
<dbReference type="InterPro" id="IPR036860">
    <property type="entry name" value="SH2_dom_sf"/>
</dbReference>
<dbReference type="FunFam" id="3.30.505.10:FF:000045">
    <property type="entry name" value="Tyrosine-protein kinase"/>
    <property type="match status" value="1"/>
</dbReference>
<dbReference type="PROSITE" id="PS50011">
    <property type="entry name" value="PROTEIN_KINASE_DOM"/>
    <property type="match status" value="1"/>
</dbReference>
<proteinExistence type="inferred from homology"/>
<feature type="domain" description="Protein kinase" evidence="15">
    <location>
        <begin position="78"/>
        <end position="461"/>
    </location>
</feature>
<name>A0A091D5V0_FUKDA</name>
<keyword evidence="8" id="KW-0727">SH2 domain</keyword>
<dbReference type="InterPro" id="IPR050198">
    <property type="entry name" value="Non-receptor_tyrosine_kinases"/>
</dbReference>
<evidence type="ECO:0000256" key="1">
    <source>
        <dbReference type="ARBA" id="ARBA00022443"/>
    </source>
</evidence>
<evidence type="ECO:0000259" key="13">
    <source>
        <dbReference type="PROSITE" id="PS50001"/>
    </source>
</evidence>
<evidence type="ECO:0000256" key="11">
    <source>
        <dbReference type="RuleBase" id="RU362096"/>
    </source>
</evidence>
<feature type="region of interest" description="Disordered" evidence="12">
    <location>
        <begin position="80"/>
        <end position="104"/>
    </location>
</feature>
<keyword evidence="6 11" id="KW-0829">Tyrosine-protein kinase</keyword>
<evidence type="ECO:0000256" key="7">
    <source>
        <dbReference type="ARBA" id="ARBA00051245"/>
    </source>
</evidence>
<dbReference type="SMART" id="SM00326">
    <property type="entry name" value="SH3"/>
    <property type="match status" value="1"/>
</dbReference>
<dbReference type="GO" id="GO:0005524">
    <property type="term" value="F:ATP binding"/>
    <property type="evidence" value="ECO:0007669"/>
    <property type="project" value="UniProtKB-UniRule"/>
</dbReference>
<evidence type="ECO:0000313" key="17">
    <source>
        <dbReference type="Proteomes" id="UP000028990"/>
    </source>
</evidence>
<dbReference type="Gene3D" id="2.30.30.40">
    <property type="entry name" value="SH3 Domains"/>
    <property type="match status" value="1"/>
</dbReference>
<keyword evidence="17" id="KW-1185">Reference proteome</keyword>
<protein>
    <recommendedName>
        <fullName evidence="11">Tyrosine-protein kinase</fullName>
        <ecNumber evidence="11">2.7.10.2</ecNumber>
    </recommendedName>
</protein>
<dbReference type="PRINTS" id="PR00109">
    <property type="entry name" value="TYRKINASE"/>
</dbReference>
<evidence type="ECO:0000256" key="2">
    <source>
        <dbReference type="ARBA" id="ARBA00022679"/>
    </source>
</evidence>
<keyword evidence="5 10" id="KW-0067">ATP-binding</keyword>
<keyword evidence="2 11" id="KW-0808">Transferase</keyword>
<dbReference type="GO" id="GO:0004715">
    <property type="term" value="F:non-membrane spanning protein tyrosine kinase activity"/>
    <property type="evidence" value="ECO:0007669"/>
    <property type="project" value="UniProtKB-EC"/>
</dbReference>
<dbReference type="PANTHER" id="PTHR24418">
    <property type="entry name" value="TYROSINE-PROTEIN KINASE"/>
    <property type="match status" value="1"/>
</dbReference>
<dbReference type="AlphaFoldDB" id="A0A091D5V0"/>
<feature type="domain" description="SH2" evidence="13">
    <location>
        <begin position="178"/>
        <end position="274"/>
    </location>
</feature>
<evidence type="ECO:0000259" key="14">
    <source>
        <dbReference type="PROSITE" id="PS50002"/>
    </source>
</evidence>
<dbReference type="PROSITE" id="PS50001">
    <property type="entry name" value="SH2"/>
    <property type="match status" value="1"/>
</dbReference>
<reference evidence="16 17" key="1">
    <citation type="submission" date="2013-11" db="EMBL/GenBank/DDBJ databases">
        <title>The Damaraland mole rat (Fukomys damarensis) genome and evolution of African mole rats.</title>
        <authorList>
            <person name="Gladyshev V.N."/>
            <person name="Fang X."/>
        </authorList>
    </citation>
    <scope>NUCLEOTIDE SEQUENCE [LARGE SCALE GENOMIC DNA]</scope>
    <source>
        <tissue evidence="16">Liver</tissue>
    </source>
</reference>
<keyword evidence="1 9" id="KW-0728">SH3 domain</keyword>
<dbReference type="InterPro" id="IPR001452">
    <property type="entry name" value="SH3_domain"/>
</dbReference>
<evidence type="ECO:0000256" key="5">
    <source>
        <dbReference type="ARBA" id="ARBA00022840"/>
    </source>
</evidence>
<accession>A0A091D5V0</accession>
<dbReference type="PRINTS" id="PR00401">
    <property type="entry name" value="SH2DOMAIN"/>
</dbReference>
<dbReference type="InterPro" id="IPR000719">
    <property type="entry name" value="Prot_kinase_dom"/>
</dbReference>
<evidence type="ECO:0000256" key="12">
    <source>
        <dbReference type="SAM" id="MobiDB-lite"/>
    </source>
</evidence>
<dbReference type="EC" id="2.7.10.2" evidence="11"/>
<keyword evidence="4 11" id="KW-0418">Kinase</keyword>
<dbReference type="SMART" id="SM00252">
    <property type="entry name" value="SH2"/>
    <property type="match status" value="1"/>
</dbReference>
<dbReference type="InterPro" id="IPR000980">
    <property type="entry name" value="SH2"/>
</dbReference>
<dbReference type="Pfam" id="PF00017">
    <property type="entry name" value="SH2"/>
    <property type="match status" value="1"/>
</dbReference>
<dbReference type="InterPro" id="IPR036028">
    <property type="entry name" value="SH3-like_dom_sf"/>
</dbReference>
<keyword evidence="3 10" id="KW-0547">Nucleotide-binding</keyword>
<dbReference type="PROSITE" id="PS50002">
    <property type="entry name" value="SH3"/>
    <property type="match status" value="1"/>
</dbReference>
<sequence>MYPLDTAFGTVPQPHLSKGMDLRLPNSEDDCFSDNTFQSIFCCCCCCSVQKRQVRTQISLSQDEEPSEKYTQCRRRWFSQLSSKKQSSRGLAQPSKRKPLPPLPASELAEERIHVKALYDFQPREACDLALKRSEEYLVLEKYDPHWWKARDRLGNEGLIPSNYVTENKLSNLEIYEWYHRNITRNQAERLLRQENKEGAFIVRDSRHLGSYTISVFIRARRSTEATIKHYQIKRDDSGQLYVAERHLFPTVPELIWYHQHNAAGLMTRLRYPVGLIGGCLPATAGFSYEKWEINPCELAFVQQIGSGQFGVVHLGEWRAHIKVAIKAISEGSMSEEDFIEEAKVMTYVLDDEYISSSGAKFPIKWSPPEVFHFNKYSSKSDVWSFGVLMWEVFTEGKIPFENKSNLQVVEVISKGFRLYRPLLAPMCVYEAMYSCWHESPQGRPTFNELLRVLTEIAETW</sequence>
<evidence type="ECO:0000256" key="4">
    <source>
        <dbReference type="ARBA" id="ARBA00022777"/>
    </source>
</evidence>
<dbReference type="PROSITE" id="PS00107">
    <property type="entry name" value="PROTEIN_KINASE_ATP"/>
    <property type="match status" value="1"/>
</dbReference>
<evidence type="ECO:0000256" key="8">
    <source>
        <dbReference type="PROSITE-ProRule" id="PRU00191"/>
    </source>
</evidence>
<evidence type="ECO:0000256" key="3">
    <source>
        <dbReference type="ARBA" id="ARBA00022741"/>
    </source>
</evidence>
<dbReference type="STRING" id="885580.ENSFDAP00000006956"/>
<dbReference type="CDD" id="cd10398">
    <property type="entry name" value="SH2_Tec_Txk"/>
    <property type="match status" value="1"/>
</dbReference>
<feature type="binding site" evidence="10">
    <location>
        <position position="327"/>
    </location>
    <ligand>
        <name>ATP</name>
        <dbReference type="ChEBI" id="CHEBI:30616"/>
    </ligand>
</feature>
<feature type="compositionally biased region" description="Polar residues" evidence="12">
    <location>
        <begin position="80"/>
        <end position="90"/>
    </location>
</feature>
<dbReference type="Gene3D" id="1.10.510.10">
    <property type="entry name" value="Transferase(Phosphotransferase) domain 1"/>
    <property type="match status" value="2"/>
</dbReference>
<dbReference type="InterPro" id="IPR001245">
    <property type="entry name" value="Ser-Thr/Tyr_kinase_cat_dom"/>
</dbReference>
<evidence type="ECO:0000256" key="9">
    <source>
        <dbReference type="PROSITE-ProRule" id="PRU00192"/>
    </source>
</evidence>
<dbReference type="EMBL" id="KN123184">
    <property type="protein sequence ID" value="KFO26452.1"/>
    <property type="molecule type" value="Genomic_DNA"/>
</dbReference>
<dbReference type="SUPFAM" id="SSF55550">
    <property type="entry name" value="SH2 domain"/>
    <property type="match status" value="1"/>
</dbReference>
<dbReference type="eggNOG" id="KOG0197">
    <property type="taxonomic scope" value="Eukaryota"/>
</dbReference>
<feature type="domain" description="SH3" evidence="14">
    <location>
        <begin position="110"/>
        <end position="170"/>
    </location>
</feature>
<dbReference type="Proteomes" id="UP000028990">
    <property type="component" value="Unassembled WGS sequence"/>
</dbReference>
<dbReference type="InterPro" id="IPR035870">
    <property type="entry name" value="Txk_SH2"/>
</dbReference>
<dbReference type="SUPFAM" id="SSF56112">
    <property type="entry name" value="Protein kinase-like (PK-like)"/>
    <property type="match status" value="1"/>
</dbReference>
<comment type="similarity">
    <text evidence="11">Belongs to the protein kinase superfamily. Tyr protein kinase family.</text>
</comment>